<dbReference type="RefSeq" id="WP_341470652.1">
    <property type="nucleotide sequence ID" value="NZ_CP128400.1"/>
</dbReference>
<reference evidence="1 3" key="1">
    <citation type="submission" date="2020-06" db="EMBL/GenBank/DDBJ databases">
        <title>Anoxygenic phototrophic Chloroflexota member uses a Type I reaction center.</title>
        <authorList>
            <person name="Tsuji J.M."/>
            <person name="Shaw N.A."/>
            <person name="Nagashima S."/>
            <person name="Venkiteswaran J."/>
            <person name="Schiff S.L."/>
            <person name="Hanada S."/>
            <person name="Tank M."/>
            <person name="Neufeld J.D."/>
        </authorList>
    </citation>
    <scope>NUCLEOTIDE SEQUENCE [LARGE SCALE GENOMIC DNA]</scope>
    <source>
        <strain evidence="1">L227-S17</strain>
    </source>
</reference>
<dbReference type="Proteomes" id="UP001431572">
    <property type="component" value="Chromosome 2"/>
</dbReference>
<keyword evidence="4" id="KW-1185">Reference proteome</keyword>
<dbReference type="EMBL" id="JACATZ010000003">
    <property type="protein sequence ID" value="NWJ48814.1"/>
    <property type="molecule type" value="Genomic_DNA"/>
</dbReference>
<evidence type="ECO:0000313" key="2">
    <source>
        <dbReference type="EMBL" id="WJW68746.1"/>
    </source>
</evidence>
<evidence type="ECO:0000313" key="1">
    <source>
        <dbReference type="EMBL" id="NWJ48814.1"/>
    </source>
</evidence>
<reference evidence="2" key="2">
    <citation type="journal article" date="2024" name="Nature">
        <title>Anoxygenic phototroph of the Chloroflexota uses a type I reaction centre.</title>
        <authorList>
            <person name="Tsuji J.M."/>
            <person name="Shaw N.A."/>
            <person name="Nagashima S."/>
            <person name="Venkiteswaran J.J."/>
            <person name="Schiff S.L."/>
            <person name="Watanabe T."/>
            <person name="Fukui M."/>
            <person name="Hanada S."/>
            <person name="Tank M."/>
            <person name="Neufeld J.D."/>
        </authorList>
    </citation>
    <scope>NUCLEOTIDE SEQUENCE</scope>
    <source>
        <strain evidence="2">L227-S17</strain>
    </source>
</reference>
<gene>
    <name evidence="1" type="ORF">HXX08_23390</name>
    <name evidence="2" type="ORF">OZ401_004363</name>
</gene>
<name>A0A8T7M9R9_9CHLR</name>
<protein>
    <submittedName>
        <fullName evidence="1">Uncharacterized protein</fullName>
    </submittedName>
</protein>
<organism evidence="1 3">
    <name type="scientific">Candidatus Chlorohelix allophototropha</name>
    <dbReference type="NCBI Taxonomy" id="3003348"/>
    <lineage>
        <taxon>Bacteria</taxon>
        <taxon>Bacillati</taxon>
        <taxon>Chloroflexota</taxon>
        <taxon>Chloroflexia</taxon>
        <taxon>Candidatus Chloroheliales</taxon>
        <taxon>Candidatus Chloroheliaceae</taxon>
        <taxon>Candidatus Chlorohelix</taxon>
    </lineage>
</organism>
<sequence length="169" mass="18931">MSDYRNAENTFQLPPNMVLSFEVNAAQANLMDWNSNQFVFFTAGHGIIRPEQVYAVAGLIVEVAGLDNYIKSLTGGSEHRQYLHLLAVCFENAQGQVTIYVRLLHDKKVKPVMSKQQLQAALQPNVARYGNPVTVDVTLDSENMSSDKFAPMNNLTHYGVKTLIGWLDR</sequence>
<dbReference type="EMBL" id="CP128400">
    <property type="protein sequence ID" value="WJW68746.1"/>
    <property type="molecule type" value="Genomic_DNA"/>
</dbReference>
<evidence type="ECO:0000313" key="4">
    <source>
        <dbReference type="Proteomes" id="UP001431572"/>
    </source>
</evidence>
<dbReference type="AlphaFoldDB" id="A0A8T7M9R9"/>
<dbReference type="Proteomes" id="UP000521676">
    <property type="component" value="Unassembled WGS sequence"/>
</dbReference>
<accession>A0A8T7M9R9</accession>
<evidence type="ECO:0000313" key="3">
    <source>
        <dbReference type="Proteomes" id="UP000521676"/>
    </source>
</evidence>
<proteinExistence type="predicted"/>